<keyword evidence="2" id="KW-1185">Reference proteome</keyword>
<dbReference type="Proteomes" id="UP000803884">
    <property type="component" value="Unassembled WGS sequence"/>
</dbReference>
<dbReference type="CDD" id="cd06152">
    <property type="entry name" value="YjgF_YER057c_UK114_like_4"/>
    <property type="match status" value="1"/>
</dbReference>
<accession>A0AB34KML9</accession>
<dbReference type="Pfam" id="PF01042">
    <property type="entry name" value="Ribonuc_L-PSP"/>
    <property type="match status" value="1"/>
</dbReference>
<dbReference type="InterPro" id="IPR006175">
    <property type="entry name" value="YjgF/YER057c/UK114"/>
</dbReference>
<dbReference type="SUPFAM" id="SSF55298">
    <property type="entry name" value="YjgF-like"/>
    <property type="match status" value="1"/>
</dbReference>
<proteinExistence type="predicted"/>
<dbReference type="GeneID" id="96006987"/>
<protein>
    <submittedName>
        <fullName evidence="1">Uncharacterized protein</fullName>
    </submittedName>
</protein>
<dbReference type="PANTHER" id="PTHR43857">
    <property type="entry name" value="BLR7761 PROTEIN"/>
    <property type="match status" value="1"/>
</dbReference>
<dbReference type="RefSeq" id="XP_069229389.1">
    <property type="nucleotide sequence ID" value="XM_069374149.1"/>
</dbReference>
<dbReference type="AlphaFoldDB" id="A0AB34KML9"/>
<evidence type="ECO:0000313" key="1">
    <source>
        <dbReference type="EMBL" id="KAL1586284.1"/>
    </source>
</evidence>
<comment type="caution">
    <text evidence="1">The sequence shown here is derived from an EMBL/GenBank/DDBJ whole genome shotgun (WGS) entry which is preliminary data.</text>
</comment>
<dbReference type="InterPro" id="IPR035959">
    <property type="entry name" value="RutC-like_sf"/>
</dbReference>
<name>A0AB34KML9_9PEZI</name>
<sequence length="137" mass="15031">MSQPHFSSYEGLGEWAKANMHYSQAVRIGNTIKTSGQGGWHPTTEPISISSNLDTEIDQAFANVDLALKTAGGKGWSQVYSVRSFHVALDEQTTAAMVSNLRKWCGEDHMPIWTEIGVSTLALEAMRVEIEVEAYVG</sequence>
<dbReference type="EMBL" id="JAAQHG020000015">
    <property type="protein sequence ID" value="KAL1586284.1"/>
    <property type="molecule type" value="Genomic_DNA"/>
</dbReference>
<organism evidence="1 2">
    <name type="scientific">Cladosporium halotolerans</name>
    <dbReference type="NCBI Taxonomy" id="1052096"/>
    <lineage>
        <taxon>Eukaryota</taxon>
        <taxon>Fungi</taxon>
        <taxon>Dikarya</taxon>
        <taxon>Ascomycota</taxon>
        <taxon>Pezizomycotina</taxon>
        <taxon>Dothideomycetes</taxon>
        <taxon>Dothideomycetidae</taxon>
        <taxon>Cladosporiales</taxon>
        <taxon>Cladosporiaceae</taxon>
        <taxon>Cladosporium</taxon>
    </lineage>
</organism>
<gene>
    <name evidence="1" type="ORF">WHR41_05544</name>
</gene>
<dbReference type="Gene3D" id="3.30.1330.40">
    <property type="entry name" value="RutC-like"/>
    <property type="match status" value="1"/>
</dbReference>
<reference evidence="1 2" key="1">
    <citation type="journal article" date="2020" name="Microbiol. Resour. Announc.">
        <title>Draft Genome Sequence of a Cladosporium Species Isolated from the Mesophotic Ascidian Didemnum maculosum.</title>
        <authorList>
            <person name="Gioti A."/>
            <person name="Siaperas R."/>
            <person name="Nikolaivits E."/>
            <person name="Le Goff G."/>
            <person name="Ouazzani J."/>
            <person name="Kotoulas G."/>
            <person name="Topakas E."/>
        </authorList>
    </citation>
    <scope>NUCLEOTIDE SEQUENCE [LARGE SCALE GENOMIC DNA]</scope>
    <source>
        <strain evidence="1 2">TM138-S3</strain>
    </source>
</reference>
<dbReference type="PANTHER" id="PTHR43857:SF1">
    <property type="entry name" value="YJGH FAMILY PROTEIN"/>
    <property type="match status" value="1"/>
</dbReference>
<evidence type="ECO:0000313" key="2">
    <source>
        <dbReference type="Proteomes" id="UP000803884"/>
    </source>
</evidence>